<dbReference type="KEGG" id="ash:AL1_02670"/>
<dbReference type="HOGENOM" id="CLU_914158_0_0_10"/>
<proteinExistence type="predicted"/>
<evidence type="ECO:0000313" key="1">
    <source>
        <dbReference type="EMBL" id="CBK62959.1"/>
    </source>
</evidence>
<reference evidence="1 2" key="2">
    <citation type="submission" date="2010-03" db="EMBL/GenBank/DDBJ databases">
        <authorList>
            <person name="Pajon A."/>
        </authorList>
    </citation>
    <scope>NUCLEOTIDE SEQUENCE [LARGE SCALE GENOMIC DNA]</scope>
    <source>
        <strain evidence="1 2">WAL 8301</strain>
    </source>
</reference>
<evidence type="ECO:0008006" key="3">
    <source>
        <dbReference type="Google" id="ProtNLM"/>
    </source>
</evidence>
<dbReference type="AlphaFoldDB" id="D4IJ47"/>
<accession>D4IJ47</accession>
<keyword evidence="2" id="KW-1185">Reference proteome</keyword>
<gene>
    <name evidence="1" type="ORF">AL1_02670</name>
</gene>
<sequence length="307" mass="34148">MRDGGHLYAEVLLQDSIPARAMLESGIAFPLIDSALVWSHPDLFRLEKLDSAVRFRMAVGANYAARYKLAPGLSVSGSRSLCDTYVVDMGGRKGDLLWPLNRFTTDSAATPGIFGLDIARGRLELLAEEELPGEGGGWTAWDMTRDERSGMYCLQSSLAFVNDRGRRVAEPAELVVDLGNAMLLALFAYKPEVKKFVSRSRIQELEGRTSAGKRLPVIRPAEVIFMDAYTFRGQPVLLLENRMRLPGHGFLGIRFFERFRVIFDFRRSRLRIAEPLSAADTRAAGPDCSRTVPGSPDATRFLCVKSR</sequence>
<name>D4IJ47_9BACT</name>
<protein>
    <recommendedName>
        <fullName evidence="3">Aspartyl protease</fullName>
    </recommendedName>
</protein>
<evidence type="ECO:0000313" key="2">
    <source>
        <dbReference type="Proteomes" id="UP000008794"/>
    </source>
</evidence>
<dbReference type="EMBL" id="FP929032">
    <property type="protein sequence ID" value="CBK62959.1"/>
    <property type="molecule type" value="Genomic_DNA"/>
</dbReference>
<dbReference type="PATRIC" id="fig|717959.3.peg.1045"/>
<dbReference type="BioCyc" id="ASHA717959:AL1_RS01255-MONOMER"/>
<organism evidence="1 2">
    <name type="scientific">Alistipes shahii WAL 8301</name>
    <dbReference type="NCBI Taxonomy" id="717959"/>
    <lineage>
        <taxon>Bacteria</taxon>
        <taxon>Pseudomonadati</taxon>
        <taxon>Bacteroidota</taxon>
        <taxon>Bacteroidia</taxon>
        <taxon>Bacteroidales</taxon>
        <taxon>Rikenellaceae</taxon>
        <taxon>Alistipes</taxon>
    </lineage>
</organism>
<reference evidence="1 2" key="1">
    <citation type="submission" date="2010-03" db="EMBL/GenBank/DDBJ databases">
        <title>The genome sequence of Alistipes shahii WAL 8301.</title>
        <authorList>
            <consortium name="metaHIT consortium -- http://www.metahit.eu/"/>
            <person name="Pajon A."/>
            <person name="Turner K."/>
            <person name="Parkhill J."/>
        </authorList>
    </citation>
    <scope>NUCLEOTIDE SEQUENCE [LARGE SCALE GENOMIC DNA]</scope>
    <source>
        <strain evidence="1 2">WAL 8301</strain>
    </source>
</reference>
<dbReference type="Proteomes" id="UP000008794">
    <property type="component" value="Chromosome"/>
</dbReference>